<evidence type="ECO:0000256" key="6">
    <source>
        <dbReference type="SAM" id="Phobius"/>
    </source>
</evidence>
<protein>
    <submittedName>
        <fullName evidence="7">CidA/LrgA family protein</fullName>
    </submittedName>
</protein>
<gene>
    <name evidence="7" type="ORF">EOE48_00230</name>
</gene>
<name>A0A3S2VF52_9HYPH</name>
<evidence type="ECO:0000256" key="1">
    <source>
        <dbReference type="ARBA" id="ARBA00004651"/>
    </source>
</evidence>
<dbReference type="AlphaFoldDB" id="A0A3S2VF52"/>
<accession>A0A3S2VF52</accession>
<keyword evidence="4 6" id="KW-1133">Transmembrane helix</keyword>
<organism evidence="7 8">
    <name type="scientific">Methylobacterium oryzihabitans</name>
    <dbReference type="NCBI Taxonomy" id="2499852"/>
    <lineage>
        <taxon>Bacteria</taxon>
        <taxon>Pseudomonadati</taxon>
        <taxon>Pseudomonadota</taxon>
        <taxon>Alphaproteobacteria</taxon>
        <taxon>Hyphomicrobiales</taxon>
        <taxon>Methylobacteriaceae</taxon>
        <taxon>Methylobacterium</taxon>
    </lineage>
</organism>
<evidence type="ECO:0000256" key="3">
    <source>
        <dbReference type="ARBA" id="ARBA00022692"/>
    </source>
</evidence>
<dbReference type="RefSeq" id="WP_127726767.1">
    <property type="nucleotide sequence ID" value="NZ_SACP01000001.1"/>
</dbReference>
<feature type="transmembrane region" description="Helical" evidence="6">
    <location>
        <begin position="66"/>
        <end position="85"/>
    </location>
</feature>
<feature type="transmembrane region" description="Helical" evidence="6">
    <location>
        <begin position="29"/>
        <end position="45"/>
    </location>
</feature>
<dbReference type="EMBL" id="SACP01000001">
    <property type="protein sequence ID" value="RVU21524.1"/>
    <property type="molecule type" value="Genomic_DNA"/>
</dbReference>
<evidence type="ECO:0000256" key="2">
    <source>
        <dbReference type="ARBA" id="ARBA00022475"/>
    </source>
</evidence>
<keyword evidence="3 6" id="KW-0812">Transmembrane</keyword>
<dbReference type="GO" id="GO:0005886">
    <property type="term" value="C:plasma membrane"/>
    <property type="evidence" value="ECO:0007669"/>
    <property type="project" value="UniProtKB-SubCell"/>
</dbReference>
<keyword evidence="2" id="KW-1003">Cell membrane</keyword>
<dbReference type="InterPro" id="IPR005538">
    <property type="entry name" value="LrgA/CidA"/>
</dbReference>
<proteinExistence type="predicted"/>
<sequence length="133" mass="13506">MIVSLTLLLLCQLVGEILARGLALPLPGPVIGMALLLVVLVLRDRRPGGLPPPLVDGTLESTGKGLLAHLSLLFVPAGVGVVGRLDVLAAHGVALAVTLVVSTAAALAATVLTFTWVARWTAKATAKPPGTGR</sequence>
<evidence type="ECO:0000313" key="8">
    <source>
        <dbReference type="Proteomes" id="UP000286997"/>
    </source>
</evidence>
<feature type="transmembrane region" description="Helical" evidence="6">
    <location>
        <begin position="91"/>
        <end position="117"/>
    </location>
</feature>
<evidence type="ECO:0000256" key="5">
    <source>
        <dbReference type="ARBA" id="ARBA00023136"/>
    </source>
</evidence>
<dbReference type="OrthoDB" id="385012at2"/>
<keyword evidence="5 6" id="KW-0472">Membrane</keyword>
<dbReference type="Proteomes" id="UP000286997">
    <property type="component" value="Unassembled WGS sequence"/>
</dbReference>
<dbReference type="PANTHER" id="PTHR33931">
    <property type="entry name" value="HOLIN-LIKE PROTEIN CIDA-RELATED"/>
    <property type="match status" value="1"/>
</dbReference>
<dbReference type="Pfam" id="PF03788">
    <property type="entry name" value="LrgA"/>
    <property type="match status" value="1"/>
</dbReference>
<comment type="subcellular location">
    <subcellularLocation>
        <location evidence="1">Cell membrane</location>
        <topology evidence="1">Multi-pass membrane protein</topology>
    </subcellularLocation>
</comment>
<reference evidence="7 8" key="1">
    <citation type="submission" date="2019-01" db="EMBL/GenBank/DDBJ databases">
        <authorList>
            <person name="Chen W.-M."/>
        </authorList>
    </citation>
    <scope>NUCLEOTIDE SEQUENCE [LARGE SCALE GENOMIC DNA]</scope>
    <source>
        <strain evidence="7 8">TER-1</strain>
    </source>
</reference>
<comment type="caution">
    <text evidence="7">The sequence shown here is derived from an EMBL/GenBank/DDBJ whole genome shotgun (WGS) entry which is preliminary data.</text>
</comment>
<evidence type="ECO:0000256" key="4">
    <source>
        <dbReference type="ARBA" id="ARBA00022989"/>
    </source>
</evidence>
<evidence type="ECO:0000313" key="7">
    <source>
        <dbReference type="EMBL" id="RVU21524.1"/>
    </source>
</evidence>
<dbReference type="PANTHER" id="PTHR33931:SF2">
    <property type="entry name" value="HOLIN-LIKE PROTEIN CIDA"/>
    <property type="match status" value="1"/>
</dbReference>
<keyword evidence="8" id="KW-1185">Reference proteome</keyword>